<dbReference type="AlphaFoldDB" id="A0A6A3KRD9"/>
<dbReference type="Proteomes" id="UP000460718">
    <property type="component" value="Unassembled WGS sequence"/>
</dbReference>
<evidence type="ECO:0000313" key="2">
    <source>
        <dbReference type="Proteomes" id="UP000460718"/>
    </source>
</evidence>
<accession>A0A6A3KRD9</accession>
<proteinExistence type="predicted"/>
<dbReference type="PANTHER" id="PTHR11439">
    <property type="entry name" value="GAG-POL-RELATED RETROTRANSPOSON"/>
    <property type="match status" value="1"/>
</dbReference>
<reference evidence="1 2" key="1">
    <citation type="submission" date="2018-09" db="EMBL/GenBank/DDBJ databases">
        <title>Genomic investigation of the strawberry pathogen Phytophthora fragariae indicates pathogenicity is determined by transcriptional variation in three key races.</title>
        <authorList>
            <person name="Adams T.M."/>
            <person name="Armitage A.D."/>
            <person name="Sobczyk M.K."/>
            <person name="Bates H.J."/>
            <person name="Dunwell J.M."/>
            <person name="Nellist C.F."/>
            <person name="Harrison R.J."/>
        </authorList>
    </citation>
    <scope>NUCLEOTIDE SEQUENCE [LARGE SCALE GENOMIC DNA]</scope>
    <source>
        <strain evidence="1 2">SCRP245</strain>
    </source>
</reference>
<dbReference type="CDD" id="cd09272">
    <property type="entry name" value="RNase_HI_RT_Ty1"/>
    <property type="match status" value="1"/>
</dbReference>
<organism evidence="1 2">
    <name type="scientific">Phytophthora fragariae</name>
    <dbReference type="NCBI Taxonomy" id="53985"/>
    <lineage>
        <taxon>Eukaryota</taxon>
        <taxon>Sar</taxon>
        <taxon>Stramenopiles</taxon>
        <taxon>Oomycota</taxon>
        <taxon>Peronosporomycetes</taxon>
        <taxon>Peronosporales</taxon>
        <taxon>Peronosporaceae</taxon>
        <taxon>Phytophthora</taxon>
    </lineage>
</organism>
<protein>
    <recommendedName>
        <fullName evidence="3">Reverse transcriptase Ty1/copia-type domain-containing protein</fullName>
    </recommendedName>
</protein>
<evidence type="ECO:0008006" key="3">
    <source>
        <dbReference type="Google" id="ProtNLM"/>
    </source>
</evidence>
<dbReference type="PANTHER" id="PTHR11439:SF483">
    <property type="entry name" value="PEPTIDE SYNTHASE GLIP-LIKE, PUTATIVE (AFU_ORTHOLOGUE AFUA_3G12920)-RELATED"/>
    <property type="match status" value="1"/>
</dbReference>
<sequence length="188" mass="21395">MDWGIHLGGASWTDQELDRHLQAFADADFANRTDDRKSVAGYLTKFCGSTISWCSQTERTVALHTTEAEYMALNLVVQEVIYLRHMLQELKVKQKAATEVFVDNESAKKLASNPVFHSRTKHIDERHHFIRERVDTTEIDIPRVSSSDNVADAFTSPLPRAAFEKHRAAMRLVPRAAFEQSKHGDDNQ</sequence>
<gene>
    <name evidence="1" type="ORF">PF011_g10096</name>
</gene>
<comment type="caution">
    <text evidence="1">The sequence shown here is derived from an EMBL/GenBank/DDBJ whole genome shotgun (WGS) entry which is preliminary data.</text>
</comment>
<evidence type="ECO:0000313" key="1">
    <source>
        <dbReference type="EMBL" id="KAE9009822.1"/>
    </source>
</evidence>
<dbReference type="EMBL" id="QXFW01000521">
    <property type="protein sequence ID" value="KAE9009822.1"/>
    <property type="molecule type" value="Genomic_DNA"/>
</dbReference>
<name>A0A6A3KRD9_9STRA</name>